<evidence type="ECO:0000313" key="3">
    <source>
        <dbReference type="Proteomes" id="UP001152561"/>
    </source>
</evidence>
<evidence type="ECO:0000256" key="1">
    <source>
        <dbReference type="SAM" id="MobiDB-lite"/>
    </source>
</evidence>
<comment type="caution">
    <text evidence="2">The sequence shown here is derived from an EMBL/GenBank/DDBJ whole genome shotgun (WGS) entry which is preliminary data.</text>
</comment>
<organism evidence="2 3">
    <name type="scientific">Anisodus acutangulus</name>
    <dbReference type="NCBI Taxonomy" id="402998"/>
    <lineage>
        <taxon>Eukaryota</taxon>
        <taxon>Viridiplantae</taxon>
        <taxon>Streptophyta</taxon>
        <taxon>Embryophyta</taxon>
        <taxon>Tracheophyta</taxon>
        <taxon>Spermatophyta</taxon>
        <taxon>Magnoliopsida</taxon>
        <taxon>eudicotyledons</taxon>
        <taxon>Gunneridae</taxon>
        <taxon>Pentapetalae</taxon>
        <taxon>asterids</taxon>
        <taxon>lamiids</taxon>
        <taxon>Solanales</taxon>
        <taxon>Solanaceae</taxon>
        <taxon>Solanoideae</taxon>
        <taxon>Hyoscyameae</taxon>
        <taxon>Anisodus</taxon>
    </lineage>
</organism>
<gene>
    <name evidence="2" type="ORF">K7X08_011905</name>
</gene>
<dbReference type="EMBL" id="JAJAGQ010000020">
    <property type="protein sequence ID" value="KAJ8531982.1"/>
    <property type="molecule type" value="Genomic_DNA"/>
</dbReference>
<dbReference type="AlphaFoldDB" id="A0A9Q1QY42"/>
<feature type="region of interest" description="Disordered" evidence="1">
    <location>
        <begin position="1"/>
        <end position="26"/>
    </location>
</feature>
<accession>A0A9Q1QY42</accession>
<dbReference type="OrthoDB" id="783490at2759"/>
<sequence>MEKANRKTHDSGEDTTGKRAKMQEDEGDMMAWLTLEDDKMTEISNVLDPDAASFQQSFRVRFIDDPYTPPMIVQCSSGYITINGNEESCGSSFSDLESSAMASIDRGSLNVGLVKSVAWGPDADEAGGWMGQMASWSCVKQMDDEDLFGCYGGEKIDDVKFLGEDLIGSWDTVENYFG</sequence>
<dbReference type="Proteomes" id="UP001152561">
    <property type="component" value="Unassembled WGS sequence"/>
</dbReference>
<feature type="compositionally biased region" description="Basic and acidic residues" evidence="1">
    <location>
        <begin position="1"/>
        <end position="24"/>
    </location>
</feature>
<protein>
    <submittedName>
        <fullName evidence="2">Uncharacterized protein</fullName>
    </submittedName>
</protein>
<keyword evidence="3" id="KW-1185">Reference proteome</keyword>
<name>A0A9Q1QY42_9SOLA</name>
<evidence type="ECO:0000313" key="2">
    <source>
        <dbReference type="EMBL" id="KAJ8531982.1"/>
    </source>
</evidence>
<dbReference type="PANTHER" id="PTHR37265">
    <property type="entry name" value="OS01G0195300 PROTEIN"/>
    <property type="match status" value="1"/>
</dbReference>
<reference evidence="3" key="1">
    <citation type="journal article" date="2023" name="Proc. Natl. Acad. Sci. U.S.A.">
        <title>Genomic and structural basis for evolution of tropane alkaloid biosynthesis.</title>
        <authorList>
            <person name="Wanga Y.-J."/>
            <person name="Taina T."/>
            <person name="Yua J.-Y."/>
            <person name="Lia J."/>
            <person name="Xua B."/>
            <person name="Chenc J."/>
            <person name="D'Auriad J.C."/>
            <person name="Huanga J.-P."/>
            <person name="Huanga S.-X."/>
        </authorList>
    </citation>
    <scope>NUCLEOTIDE SEQUENCE [LARGE SCALE GENOMIC DNA]</scope>
    <source>
        <strain evidence="3">cv. KIB-2019</strain>
    </source>
</reference>
<dbReference type="PANTHER" id="PTHR37265:SF5">
    <property type="entry name" value="OS01G0195300 PROTEIN"/>
    <property type="match status" value="1"/>
</dbReference>
<proteinExistence type="predicted"/>